<reference evidence="1" key="1">
    <citation type="submission" date="2022-03" db="EMBL/GenBank/DDBJ databases">
        <title>Sea Food Isolates.</title>
        <authorList>
            <person name="Li c."/>
        </authorList>
    </citation>
    <scope>NUCLEOTIDE SEQUENCE</scope>
    <source>
        <strain evidence="1">19MO03SA05</strain>
    </source>
</reference>
<dbReference type="EMBL" id="CP095351">
    <property type="protein sequence ID" value="XAG86520.1"/>
    <property type="molecule type" value="Genomic_DNA"/>
</dbReference>
<name>A0AAU6VIE3_UNCXX</name>
<dbReference type="NCBIfam" id="TIGR01635">
    <property type="entry name" value="tail_comp_S"/>
    <property type="match status" value="1"/>
</dbReference>
<gene>
    <name evidence="1" type="ORF">MRM63_15540</name>
</gene>
<dbReference type="Pfam" id="PF05069">
    <property type="entry name" value="Phage_tail_S"/>
    <property type="match status" value="1"/>
</dbReference>
<evidence type="ECO:0000313" key="1">
    <source>
        <dbReference type="EMBL" id="XAG86520.1"/>
    </source>
</evidence>
<accession>A0AAU6VIE3</accession>
<dbReference type="AlphaFoldDB" id="A0AAU6VIE3"/>
<proteinExistence type="predicted"/>
<dbReference type="InterPro" id="IPR006522">
    <property type="entry name" value="Phage_virion_morphogenesis"/>
</dbReference>
<protein>
    <submittedName>
        <fullName evidence="1">Phage virion morphogenesis protein</fullName>
    </submittedName>
</protein>
<organism evidence="1">
    <name type="scientific">bacterium 19MO03SA05</name>
    <dbReference type="NCBI Taxonomy" id="2920620"/>
    <lineage>
        <taxon>Bacteria</taxon>
    </lineage>
</organism>
<sequence length="152" mass="16709">MTARIRVELDGLKEVRDSLSDLIARSNDLTPAMASIGELLLLSHDERFTSQTAPDGTPWLALSETTQAMKPRNSNLILTFNANLRKLNYNASAKSLEFGSNEPYAAMHHFGGTTSPRSMIPNKEIPARPFLGVSKSDEEGILSALSDYLMQL</sequence>